<feature type="transmembrane region" description="Helical" evidence="7">
    <location>
        <begin position="326"/>
        <end position="347"/>
    </location>
</feature>
<dbReference type="PANTHER" id="PTHR43738:SF1">
    <property type="entry name" value="HEMIN TRANSPORT SYSTEM PERMEASE PROTEIN HRTB-RELATED"/>
    <property type="match status" value="1"/>
</dbReference>
<dbReference type="KEGG" id="hhg:XM38_029470"/>
<dbReference type="AlphaFoldDB" id="A0A1Z3HNW1"/>
<dbReference type="InterPro" id="IPR003838">
    <property type="entry name" value="ABC3_permease_C"/>
</dbReference>
<keyword evidence="10" id="KW-1185">Reference proteome</keyword>
<feature type="transmembrane region" description="Helical" evidence="7">
    <location>
        <begin position="359"/>
        <end position="381"/>
    </location>
</feature>
<proteinExistence type="predicted"/>
<sequence length="394" mass="43957">MFRPMFRRTPLALLNLIHDRRKFLTSLAGVSFAVLLMFLFNGFMNALYDSQLQLLQRLNGEIIVINRLKTTMFVPRSFARRRLYQARALAGVVDAYPLYTSEANWKNPETRKTRPVRVLAFNLADPVLPLPGVLANLEALKQPNTALIDTQARAEVGPTRAGLSSELAERRIHIVGTFSLGTDFAAGNGNLIMSDVNFLRYFANRGPEEDERSFATADIGLIKVAPDADIERLVQTLRDTLPNDVLVLPRDGPEGFVQRERIYWQDNTNIGFVFTLLTVMGFVVGIILVYQILYTDVADHWSEYATLKAMGYNNQFFIGVVIQESVLLSMIGFIPGFLVSSLLYALAAGTTGLVFKMTLTRVLALYGLTLLMCLISGAMAMRKVQSADPAEVFN</sequence>
<keyword evidence="5 7" id="KW-1133">Transmembrane helix</keyword>
<keyword evidence="3" id="KW-1003">Cell membrane</keyword>
<dbReference type="GO" id="GO:0005886">
    <property type="term" value="C:plasma membrane"/>
    <property type="evidence" value="ECO:0007669"/>
    <property type="project" value="UniProtKB-SubCell"/>
</dbReference>
<keyword evidence="4 7" id="KW-0812">Transmembrane</keyword>
<feature type="domain" description="ABC3 transporter permease C-terminal" evidence="8">
    <location>
        <begin position="277"/>
        <end position="384"/>
    </location>
</feature>
<evidence type="ECO:0000256" key="3">
    <source>
        <dbReference type="ARBA" id="ARBA00022475"/>
    </source>
</evidence>
<accession>A0A1Z3HNW1</accession>
<keyword evidence="6 7" id="KW-0472">Membrane</keyword>
<evidence type="ECO:0000259" key="8">
    <source>
        <dbReference type="Pfam" id="PF02687"/>
    </source>
</evidence>
<dbReference type="PANTHER" id="PTHR43738">
    <property type="entry name" value="ABC TRANSPORTER, MEMBRANE PROTEIN"/>
    <property type="match status" value="1"/>
</dbReference>
<dbReference type="InterPro" id="IPR005891">
    <property type="entry name" value="DevC"/>
</dbReference>
<feature type="transmembrane region" description="Helical" evidence="7">
    <location>
        <begin position="23"/>
        <end position="48"/>
    </location>
</feature>
<comment type="subcellular location">
    <subcellularLocation>
        <location evidence="1">Cell membrane</location>
        <topology evidence="1">Multi-pass membrane protein</topology>
    </subcellularLocation>
</comment>
<feature type="transmembrane region" description="Helical" evidence="7">
    <location>
        <begin position="269"/>
        <end position="293"/>
    </location>
</feature>
<evidence type="ECO:0000313" key="10">
    <source>
        <dbReference type="Proteomes" id="UP000191901"/>
    </source>
</evidence>
<dbReference type="InterPro" id="IPR051125">
    <property type="entry name" value="ABC-4/HrtB_transporter"/>
</dbReference>
<evidence type="ECO:0000256" key="1">
    <source>
        <dbReference type="ARBA" id="ARBA00004651"/>
    </source>
</evidence>
<name>A0A1Z3HNW1_9CYAN</name>
<reference evidence="9 10" key="1">
    <citation type="journal article" date="2016" name="Biochim. Biophys. Acta">
        <title>Characterization of red-shifted phycobilisomes isolated from the chlorophyll f-containing cyanobacterium Halomicronema hongdechloris.</title>
        <authorList>
            <person name="Li Y."/>
            <person name="Lin Y."/>
            <person name="Garvey C.J."/>
            <person name="Birch D."/>
            <person name="Corkery R.W."/>
            <person name="Loughlin P.C."/>
            <person name="Scheer H."/>
            <person name="Willows R.D."/>
            <person name="Chen M."/>
        </authorList>
    </citation>
    <scope>NUCLEOTIDE SEQUENCE [LARGE SCALE GENOMIC DNA]</scope>
    <source>
        <strain evidence="9 10">C2206</strain>
    </source>
</reference>
<evidence type="ECO:0000256" key="5">
    <source>
        <dbReference type="ARBA" id="ARBA00022989"/>
    </source>
</evidence>
<evidence type="ECO:0000256" key="4">
    <source>
        <dbReference type="ARBA" id="ARBA00022692"/>
    </source>
</evidence>
<dbReference type="PIRSF" id="PIRSF031773">
    <property type="entry name" value="DevC"/>
    <property type="match status" value="1"/>
</dbReference>
<dbReference type="Pfam" id="PF02687">
    <property type="entry name" value="FtsX"/>
    <property type="match status" value="1"/>
</dbReference>
<gene>
    <name evidence="9" type="ORF">XM38_029470</name>
</gene>
<dbReference type="Proteomes" id="UP000191901">
    <property type="component" value="Chromosome"/>
</dbReference>
<organism evidence="9 10">
    <name type="scientific">Halomicronema hongdechloris C2206</name>
    <dbReference type="NCBI Taxonomy" id="1641165"/>
    <lineage>
        <taxon>Bacteria</taxon>
        <taxon>Bacillati</taxon>
        <taxon>Cyanobacteriota</taxon>
        <taxon>Cyanophyceae</taxon>
        <taxon>Nodosilineales</taxon>
        <taxon>Nodosilineaceae</taxon>
        <taxon>Halomicronema</taxon>
    </lineage>
</organism>
<evidence type="ECO:0000256" key="2">
    <source>
        <dbReference type="ARBA" id="ARBA00022448"/>
    </source>
</evidence>
<protein>
    <submittedName>
        <fullName evidence="9">DevC transporter</fullName>
    </submittedName>
</protein>
<keyword evidence="2" id="KW-0813">Transport</keyword>
<evidence type="ECO:0000313" key="9">
    <source>
        <dbReference type="EMBL" id="ASC71993.1"/>
    </source>
</evidence>
<dbReference type="NCBIfam" id="TIGR01185">
    <property type="entry name" value="devC"/>
    <property type="match status" value="1"/>
</dbReference>
<dbReference type="EMBL" id="CP021983">
    <property type="protein sequence ID" value="ASC71993.1"/>
    <property type="molecule type" value="Genomic_DNA"/>
</dbReference>
<evidence type="ECO:0000256" key="6">
    <source>
        <dbReference type="ARBA" id="ARBA00023136"/>
    </source>
</evidence>
<evidence type="ECO:0000256" key="7">
    <source>
        <dbReference type="SAM" id="Phobius"/>
    </source>
</evidence>